<dbReference type="KEGG" id="prae:MN210_00065"/>
<organism evidence="2 3">
    <name type="scientific">Psychrobacter raelei</name>
    <dbReference type="NCBI Taxonomy" id="2565531"/>
    <lineage>
        <taxon>Bacteria</taxon>
        <taxon>Pseudomonadati</taxon>
        <taxon>Pseudomonadota</taxon>
        <taxon>Gammaproteobacteria</taxon>
        <taxon>Moraxellales</taxon>
        <taxon>Moraxellaceae</taxon>
        <taxon>Psychrobacter</taxon>
    </lineage>
</organism>
<keyword evidence="3" id="KW-1185">Reference proteome</keyword>
<dbReference type="RefSeq" id="WP_011959307.1">
    <property type="nucleotide sequence ID" value="NZ_CP093310.2"/>
</dbReference>
<evidence type="ECO:0000256" key="1">
    <source>
        <dbReference type="SAM" id="SignalP"/>
    </source>
</evidence>
<proteinExistence type="predicted"/>
<sequence length="142" mass="15909">MTLFNTASPKALAALLFAFVVPLTACQTTSTSQPNMQSTQQKSKIAADIEKLTYDLSLVEENHLETKLAGDTYILDTFIVPFEQPYYVLVRRTDEKRISKNAAELIAETYIQPRGCTEPLKRREDLDKQNAKGSVHLVGIEC</sequence>
<keyword evidence="1" id="KW-0732">Signal</keyword>
<accession>A0AAT9PE56</accession>
<feature type="chain" id="PRO_5043569003" description="Lipoprotein" evidence="1">
    <location>
        <begin position="26"/>
        <end position="142"/>
    </location>
</feature>
<dbReference type="EMBL" id="CP093310">
    <property type="protein sequence ID" value="UNK05408.1"/>
    <property type="molecule type" value="Genomic_DNA"/>
</dbReference>
<evidence type="ECO:0000313" key="2">
    <source>
        <dbReference type="EMBL" id="UNK05408.1"/>
    </source>
</evidence>
<reference evidence="2" key="1">
    <citation type="submission" date="2024-03" db="EMBL/GenBank/DDBJ databases">
        <title>Psychrobacter raelis sp. nov. isolated from a dog with peritonitis.</title>
        <authorList>
            <person name="Schiavone A."/>
            <person name="Manzulli V."/>
            <person name="Camarda A."/>
            <person name="Cafiero M.A."/>
            <person name="Vasco I."/>
            <person name="Marino L."/>
            <person name="Pennuzzi G."/>
            <person name="Serrecchia L."/>
            <person name="Galante D."/>
            <person name="Pugliese N."/>
        </authorList>
    </citation>
    <scope>NUCLEOTIDE SEQUENCE</scope>
    <source>
        <strain evidence="2">PraFG1</strain>
    </source>
</reference>
<evidence type="ECO:0000313" key="3">
    <source>
        <dbReference type="Proteomes" id="UP000829560"/>
    </source>
</evidence>
<gene>
    <name evidence="2" type="ORF">MN210_00065</name>
</gene>
<dbReference type="Proteomes" id="UP000829560">
    <property type="component" value="Chromosome"/>
</dbReference>
<dbReference type="AlphaFoldDB" id="A0AAT9PE56"/>
<feature type="signal peptide" evidence="1">
    <location>
        <begin position="1"/>
        <end position="25"/>
    </location>
</feature>
<name>A0AAT9PE56_9GAMM</name>
<evidence type="ECO:0008006" key="4">
    <source>
        <dbReference type="Google" id="ProtNLM"/>
    </source>
</evidence>
<protein>
    <recommendedName>
        <fullName evidence="4">Lipoprotein</fullName>
    </recommendedName>
</protein>